<evidence type="ECO:0000313" key="2">
    <source>
        <dbReference type="EMBL" id="SEI61949.1"/>
    </source>
</evidence>
<sequence length="42" mass="4593">PAEQEKARLGQPRQGPTEGGETSRQNLRLPARQLAQAVPQID</sequence>
<evidence type="ECO:0000256" key="1">
    <source>
        <dbReference type="SAM" id="MobiDB-lite"/>
    </source>
</evidence>
<protein>
    <submittedName>
        <fullName evidence="2">Uncharacterized protein</fullName>
    </submittedName>
</protein>
<dbReference type="Proteomes" id="UP000242999">
    <property type="component" value="Unassembled WGS sequence"/>
</dbReference>
<feature type="region of interest" description="Disordered" evidence="1">
    <location>
        <begin position="1"/>
        <end position="42"/>
    </location>
</feature>
<name>A0A1H6S232_9GAMM</name>
<reference evidence="3" key="1">
    <citation type="submission" date="2016-10" db="EMBL/GenBank/DDBJ databases">
        <authorList>
            <person name="Varghese N."/>
            <person name="Submissions S."/>
        </authorList>
    </citation>
    <scope>NUCLEOTIDE SEQUENCE [LARGE SCALE GENOMIC DNA]</scope>
    <source>
        <strain evidence="3">DSM 7165</strain>
    </source>
</reference>
<keyword evidence="3" id="KW-1185">Reference proteome</keyword>
<organism evidence="2 3">
    <name type="scientific">Allopseudospirillum japonicum</name>
    <dbReference type="NCBI Taxonomy" id="64971"/>
    <lineage>
        <taxon>Bacteria</taxon>
        <taxon>Pseudomonadati</taxon>
        <taxon>Pseudomonadota</taxon>
        <taxon>Gammaproteobacteria</taxon>
        <taxon>Oceanospirillales</taxon>
        <taxon>Oceanospirillaceae</taxon>
        <taxon>Allopseudospirillum</taxon>
    </lineage>
</organism>
<feature type="non-terminal residue" evidence="2">
    <location>
        <position position="1"/>
    </location>
</feature>
<proteinExistence type="predicted"/>
<gene>
    <name evidence="2" type="ORF">SAMN05421831_105169</name>
</gene>
<dbReference type="AlphaFoldDB" id="A0A1H6S232"/>
<accession>A0A1H6S232</accession>
<evidence type="ECO:0000313" key="3">
    <source>
        <dbReference type="Proteomes" id="UP000242999"/>
    </source>
</evidence>
<dbReference type="EMBL" id="FNYH01000005">
    <property type="protein sequence ID" value="SEI61949.1"/>
    <property type="molecule type" value="Genomic_DNA"/>
</dbReference>